<name>A0ABX8AII9_9HYPH</name>
<proteinExistence type="predicted"/>
<sequence length="388" mass="44721">MRILLIVDSDSQVFGMLPYAEICSAAEYKCTFLIPVKNNIPHHLMSQLKNKYEVLNANPHDCTINYYNFEAIGVSLPGSKISEFRNFMQNLCEKNLNRPFIFTIFNGLVYEKFEEGLAWRLGYDLICLNSMIDFQKAKTLLANTPYKNQPFLVTGLSRSEKTAVKNNHSSEKKVFLFVEQVAAPKTKNERDWLFQSLNQLAKNNLDWEFIIKPRIRKTEKTFHNCVLHAEDALKNTAFNLQLSHQPLTELIASADIIVSVSSTALFDAHYAGKPIAYVADFGWRNDLGTHVFAGSGIDIHIANHPALNEFIERRPNPKWLEDIGARSYELNNLPDLIEAYCISPSPLPLTMYDQRFLSVHKNIKKHRRSRLKETFRYISDYCNFFKKP</sequence>
<keyword evidence="2" id="KW-1185">Reference proteome</keyword>
<dbReference type="Gene3D" id="3.40.50.12580">
    <property type="match status" value="1"/>
</dbReference>
<dbReference type="Pfam" id="PF20471">
    <property type="entry name" value="DUF6716"/>
    <property type="match status" value="1"/>
</dbReference>
<dbReference type="InterPro" id="IPR043148">
    <property type="entry name" value="TagF_C"/>
</dbReference>
<evidence type="ECO:0000313" key="1">
    <source>
        <dbReference type="EMBL" id="QUS54888.1"/>
    </source>
</evidence>
<reference evidence="1 2" key="1">
    <citation type="journal article" date="2021" name="Angew. Chem. Int. Ed. Engl.">
        <title>A novel family of nonribosomal peptides modulate collective behavior in Pseudovibrio bacteria isolated from marine sponges.</title>
        <authorList>
            <person name="Ioca L.P."/>
            <person name="Dai Y."/>
            <person name="Kunakom S."/>
            <person name="Diaz-Espinosa J."/>
            <person name="Krunic A."/>
            <person name="Crnkovic C.M."/>
            <person name="Orjala J."/>
            <person name="Sanchez L.M."/>
            <person name="Ferreira A.G."/>
            <person name="Berlinck R.G.S."/>
            <person name="Eustaquio A.S."/>
        </authorList>
    </citation>
    <scope>NUCLEOTIDE SEQUENCE [LARGE SCALE GENOMIC DNA]</scope>
    <source>
        <strain evidence="1 2">Ab134</strain>
    </source>
</reference>
<accession>A0ABX8AII9</accession>
<dbReference type="EMBL" id="CP074126">
    <property type="protein sequence ID" value="QUS54888.1"/>
    <property type="molecule type" value="Genomic_DNA"/>
</dbReference>
<evidence type="ECO:0008006" key="3">
    <source>
        <dbReference type="Google" id="ProtNLM"/>
    </source>
</evidence>
<protein>
    <recommendedName>
        <fullName evidence="3">Capsule polysaccharide biosynthesis protein</fullName>
    </recommendedName>
</protein>
<dbReference type="Proteomes" id="UP000680706">
    <property type="component" value="Chromosome"/>
</dbReference>
<organism evidence="1 2">
    <name type="scientific">Pseudovibrio brasiliensis</name>
    <dbReference type="NCBI Taxonomy" id="1898042"/>
    <lineage>
        <taxon>Bacteria</taxon>
        <taxon>Pseudomonadati</taxon>
        <taxon>Pseudomonadota</taxon>
        <taxon>Alphaproteobacteria</taxon>
        <taxon>Hyphomicrobiales</taxon>
        <taxon>Stappiaceae</taxon>
        <taxon>Pseudovibrio</taxon>
    </lineage>
</organism>
<gene>
    <name evidence="1" type="ORF">KGB56_16130</name>
</gene>
<evidence type="ECO:0000313" key="2">
    <source>
        <dbReference type="Proteomes" id="UP000680706"/>
    </source>
</evidence>
<dbReference type="SUPFAM" id="SSF53756">
    <property type="entry name" value="UDP-Glycosyltransferase/glycogen phosphorylase"/>
    <property type="match status" value="1"/>
</dbReference>
<dbReference type="RefSeq" id="WP_075698725.1">
    <property type="nucleotide sequence ID" value="NZ_CP074126.1"/>
</dbReference>
<dbReference type="InterPro" id="IPR046561">
    <property type="entry name" value="DUF6716"/>
</dbReference>